<dbReference type="InterPro" id="IPR037493">
    <property type="entry name" value="ExoIII-like"/>
</dbReference>
<feature type="site" description="Interaction with DNA substrate" evidence="7">
    <location>
        <position position="247"/>
    </location>
</feature>
<dbReference type="InterPro" id="IPR004808">
    <property type="entry name" value="AP_endonuc_1"/>
</dbReference>
<organism evidence="9 10">
    <name type="scientific">Candidatus Brocadia sapporoensis</name>
    <dbReference type="NCBI Taxonomy" id="392547"/>
    <lineage>
        <taxon>Bacteria</taxon>
        <taxon>Pseudomonadati</taxon>
        <taxon>Planctomycetota</taxon>
        <taxon>Candidatus Brocadiia</taxon>
        <taxon>Candidatus Brocadiales</taxon>
        <taxon>Candidatus Brocadiaceae</taxon>
        <taxon>Candidatus Brocadia</taxon>
    </lineage>
</organism>
<evidence type="ECO:0000256" key="7">
    <source>
        <dbReference type="PIRSR" id="PIRSR604808-3"/>
    </source>
</evidence>
<evidence type="ECO:0000256" key="3">
    <source>
        <dbReference type="ARBA" id="ARBA00022801"/>
    </source>
</evidence>
<keyword evidence="10" id="KW-1185">Reference proteome</keyword>
<feature type="binding site" evidence="6">
    <location>
        <position position="7"/>
    </location>
    <ligand>
        <name>Mg(2+)</name>
        <dbReference type="ChEBI" id="CHEBI:18420"/>
        <label>1</label>
    </ligand>
</feature>
<dbReference type="InterPro" id="IPR020847">
    <property type="entry name" value="AP_endonuclease_F1_BS"/>
</dbReference>
<dbReference type="GO" id="GO:0004519">
    <property type="term" value="F:endonuclease activity"/>
    <property type="evidence" value="ECO:0007669"/>
    <property type="project" value="InterPro"/>
</dbReference>
<dbReference type="InterPro" id="IPR036691">
    <property type="entry name" value="Endo/exonu/phosph_ase_sf"/>
</dbReference>
<dbReference type="NCBIfam" id="TIGR00195">
    <property type="entry name" value="exoDNase_III"/>
    <property type="match status" value="1"/>
</dbReference>
<dbReference type="Proteomes" id="UP000242219">
    <property type="component" value="Unassembled WGS sequence"/>
</dbReference>
<dbReference type="RefSeq" id="WP_070067654.1">
    <property type="nucleotide sequence ID" value="NZ_MJUW02000101.1"/>
</dbReference>
<comment type="cofactor">
    <cofactor evidence="6">
        <name>Mg(2+)</name>
        <dbReference type="ChEBI" id="CHEBI:18420"/>
    </cofactor>
    <cofactor evidence="6">
        <name>Mn(2+)</name>
        <dbReference type="ChEBI" id="CHEBI:29035"/>
    </cofactor>
    <text evidence="6">Probably binds two magnesium or manganese ions per subunit.</text>
</comment>
<dbReference type="NCBIfam" id="TIGR00633">
    <property type="entry name" value="xth"/>
    <property type="match status" value="1"/>
</dbReference>
<feature type="site" description="Transition state stabilizer" evidence="7">
    <location>
        <position position="147"/>
    </location>
</feature>
<name>A0A1V6LYI4_9BACT</name>
<dbReference type="GO" id="GO:0008311">
    <property type="term" value="F:double-stranded DNA 3'-5' DNA exonuclease activity"/>
    <property type="evidence" value="ECO:0007669"/>
    <property type="project" value="InterPro"/>
</dbReference>
<keyword evidence="4 6" id="KW-0460">Magnesium</keyword>
<evidence type="ECO:0000256" key="4">
    <source>
        <dbReference type="ARBA" id="ARBA00022842"/>
    </source>
</evidence>
<keyword evidence="6" id="KW-0464">Manganese</keyword>
<feature type="binding site" evidence="6">
    <location>
        <position position="34"/>
    </location>
    <ligand>
        <name>Mg(2+)</name>
        <dbReference type="ChEBI" id="CHEBI:18420"/>
        <label>1</label>
    </ligand>
</feature>
<keyword evidence="2 6" id="KW-0479">Metal-binding</keyword>
<feature type="site" description="Important for catalytic activity" evidence="7">
    <location>
        <position position="217"/>
    </location>
</feature>
<dbReference type="SUPFAM" id="SSF56219">
    <property type="entry name" value="DNase I-like"/>
    <property type="match status" value="1"/>
</dbReference>
<protein>
    <submittedName>
        <fullName evidence="9">Exodeoxyribonuclease III</fullName>
    </submittedName>
</protein>
<evidence type="ECO:0000256" key="2">
    <source>
        <dbReference type="ARBA" id="ARBA00022723"/>
    </source>
</evidence>
<dbReference type="CDD" id="cd09086">
    <property type="entry name" value="ExoIII-like_AP-endo"/>
    <property type="match status" value="1"/>
</dbReference>
<dbReference type="Gene3D" id="3.60.10.10">
    <property type="entry name" value="Endonuclease/exonuclease/phosphatase"/>
    <property type="match status" value="1"/>
</dbReference>
<feature type="binding site" evidence="6">
    <location>
        <position position="247"/>
    </location>
    <ligand>
        <name>Mg(2+)</name>
        <dbReference type="ChEBI" id="CHEBI:18420"/>
        <label>1</label>
    </ligand>
</feature>
<reference evidence="9 10" key="1">
    <citation type="journal article" date="2016" name="Genome Announc.">
        <title>Draft Genome Sequence of the Anaerobic Ammonium-Oxidizing Bacterium 'Candidatus Brocadia sp. 40'.</title>
        <authorList>
            <person name="Ali M."/>
            <person name="Haroon M.F."/>
            <person name="Narita Y."/>
            <person name="Zhang L."/>
            <person name="Rangel Shaw D."/>
            <person name="Okabe S."/>
            <person name="Saikaly P.E."/>
        </authorList>
    </citation>
    <scope>NUCLEOTIDE SEQUENCE [LARGE SCALE GENOMIC DNA]</scope>
    <source>
        <strain evidence="9 10">40</strain>
    </source>
</reference>
<dbReference type="PANTHER" id="PTHR43250">
    <property type="entry name" value="EXODEOXYRIBONUCLEASE III"/>
    <property type="match status" value="1"/>
</dbReference>
<dbReference type="EMBL" id="MJUW02000101">
    <property type="protein sequence ID" value="OQD45208.1"/>
    <property type="molecule type" value="Genomic_DNA"/>
</dbReference>
<dbReference type="PROSITE" id="PS00726">
    <property type="entry name" value="AP_NUCLEASE_F1_1"/>
    <property type="match status" value="1"/>
</dbReference>
<feature type="active site" description="Proton donor/acceptor" evidence="5">
    <location>
        <position position="145"/>
    </location>
</feature>
<dbReference type="InterPro" id="IPR005135">
    <property type="entry name" value="Endo/exonuclease/phosphatase"/>
</dbReference>
<proteinExistence type="inferred from homology"/>
<feature type="active site" evidence="5">
    <location>
        <position position="104"/>
    </location>
</feature>
<evidence type="ECO:0000256" key="5">
    <source>
        <dbReference type="PIRSR" id="PIRSR604808-1"/>
    </source>
</evidence>
<dbReference type="GO" id="GO:0006281">
    <property type="term" value="P:DNA repair"/>
    <property type="evidence" value="ECO:0007669"/>
    <property type="project" value="InterPro"/>
</dbReference>
<accession>A0A1V6LYI4</accession>
<dbReference type="GO" id="GO:0046872">
    <property type="term" value="F:metal ion binding"/>
    <property type="evidence" value="ECO:0007669"/>
    <property type="project" value="UniProtKB-KW"/>
</dbReference>
<dbReference type="GO" id="GO:0003677">
    <property type="term" value="F:DNA binding"/>
    <property type="evidence" value="ECO:0007669"/>
    <property type="project" value="InterPro"/>
</dbReference>
<evidence type="ECO:0000313" key="9">
    <source>
        <dbReference type="EMBL" id="OQD45208.1"/>
    </source>
</evidence>
<gene>
    <name evidence="9" type="ORF">BIY37_09875</name>
</gene>
<feature type="domain" description="Endonuclease/exonuclease/phosphatase" evidence="8">
    <location>
        <begin position="4"/>
        <end position="247"/>
    </location>
</feature>
<evidence type="ECO:0000256" key="6">
    <source>
        <dbReference type="PIRSR" id="PIRSR604808-2"/>
    </source>
</evidence>
<dbReference type="PANTHER" id="PTHR43250:SF2">
    <property type="entry name" value="EXODEOXYRIBONUCLEASE III"/>
    <property type="match status" value="1"/>
</dbReference>
<comment type="caution">
    <text evidence="9">The sequence shown here is derived from an EMBL/GenBank/DDBJ whole genome shotgun (WGS) entry which is preliminary data.</text>
</comment>
<evidence type="ECO:0000256" key="1">
    <source>
        <dbReference type="ARBA" id="ARBA00007092"/>
    </source>
</evidence>
<feature type="binding site" evidence="6">
    <location>
        <position position="147"/>
    </location>
    <ligand>
        <name>Mg(2+)</name>
        <dbReference type="ChEBI" id="CHEBI:18420"/>
        <label>1</label>
    </ligand>
</feature>
<dbReference type="Pfam" id="PF03372">
    <property type="entry name" value="Exo_endo_phos"/>
    <property type="match status" value="1"/>
</dbReference>
<keyword evidence="3" id="KW-0378">Hydrolase</keyword>
<sequence>MKFASFNVNSIRARLPIVVDWIQKESPDVLCLQETKVIDTEFPKKAFEDLKYDVVFCGEKSYNGVAILSKTPLKNVYVGFDEYKSEGTRLIAATVHQISFVNTYVPQGVHPLLKQFQYKLDWFRRLYEHFDKYYQSDQALLWLGDFNVAPEPRDVYDPNRLLGSIGYHPDEHTAIQRFKAWGFVDVFRLHQQDPEQYTFWDYRVKNAIARKRGWRIDHIWATRPLADKSTNAWIDIAPRLLQKPSDHTLIIAEFDI</sequence>
<evidence type="ECO:0000313" key="10">
    <source>
        <dbReference type="Proteomes" id="UP000242219"/>
    </source>
</evidence>
<comment type="similarity">
    <text evidence="1">Belongs to the DNA repair enzymes AP/ExoA family.</text>
</comment>
<dbReference type="AlphaFoldDB" id="A0A1V6LYI4"/>
<dbReference type="PROSITE" id="PS51435">
    <property type="entry name" value="AP_NUCLEASE_F1_4"/>
    <property type="match status" value="1"/>
</dbReference>
<feature type="active site" description="Proton acceptor" evidence="5">
    <location>
        <position position="247"/>
    </location>
</feature>
<feature type="binding site" evidence="6">
    <location>
        <position position="246"/>
    </location>
    <ligand>
        <name>Mg(2+)</name>
        <dbReference type="ChEBI" id="CHEBI:18420"/>
        <label>1</label>
    </ligand>
</feature>
<feature type="binding site" evidence="6">
    <location>
        <position position="145"/>
    </location>
    <ligand>
        <name>Mg(2+)</name>
        <dbReference type="ChEBI" id="CHEBI:18420"/>
        <label>1</label>
    </ligand>
</feature>
<evidence type="ECO:0000259" key="8">
    <source>
        <dbReference type="Pfam" id="PF03372"/>
    </source>
</evidence>